<dbReference type="InterPro" id="IPR002104">
    <property type="entry name" value="Integrase_catalytic"/>
</dbReference>
<dbReference type="InterPro" id="IPR011010">
    <property type="entry name" value="DNA_brk_join_enz"/>
</dbReference>
<comment type="caution">
    <text evidence="6">The sequence shown here is derived from an EMBL/GenBank/DDBJ whole genome shotgun (WGS) entry which is preliminary data.</text>
</comment>
<dbReference type="InterPro" id="IPR010998">
    <property type="entry name" value="Integrase_recombinase_N"/>
</dbReference>
<evidence type="ECO:0000259" key="5">
    <source>
        <dbReference type="PROSITE" id="PS51898"/>
    </source>
</evidence>
<dbReference type="Proteomes" id="UP000380386">
    <property type="component" value="Unassembled WGS sequence"/>
</dbReference>
<dbReference type="Gene3D" id="1.10.443.10">
    <property type="entry name" value="Intergrase catalytic core"/>
    <property type="match status" value="1"/>
</dbReference>
<dbReference type="InterPro" id="IPR028259">
    <property type="entry name" value="AP2-like_int_N"/>
</dbReference>
<dbReference type="SUPFAM" id="SSF56349">
    <property type="entry name" value="DNA breaking-rejoining enzymes"/>
    <property type="match status" value="1"/>
</dbReference>
<accession>A0A5P0ZGF0</accession>
<dbReference type="EMBL" id="VDFM01000003">
    <property type="protein sequence ID" value="MQS52133.1"/>
    <property type="molecule type" value="Genomic_DNA"/>
</dbReference>
<dbReference type="Pfam" id="PF14657">
    <property type="entry name" value="Arm-DNA-bind_4"/>
    <property type="match status" value="1"/>
</dbReference>
<name>A0A5P0ZGF0_9LACO</name>
<dbReference type="InterPro" id="IPR004107">
    <property type="entry name" value="Integrase_SAM-like_N"/>
</dbReference>
<sequence>MTEIKKYEKKDGSTAYKFKVYLGVNPFTGKESRANRTGFKTKKEAKLALNKVQLDFQNKGLNQLTKQPFKTIYEKWFKQYKTTVKESTFSKTEEHFTLHILPLLGRIPIVQMKTIQIQHAVNVWFKKGLSRYKRFYNYVYRIFEWAIKMQIVDDNPAVRVMLPVDKKQHKTMKNNYYNLEEFQHFFICLQDLDNPQALMFFRTLAYTGMRKGECLALTWNDINFETKQISITKTQSQGEHGRLLVNTPKTDASVRTVDLDDDTIDMLKNWRKLQLKNLTQLGFNSLQKDQLVFSNRKNKMLVPVKPRTWLQLTINRYDLKNVTVHSFRRTYATLAVESGSTLKEVQEQLGHSDYRTTANIYTEVTSNQKKETSQRFANYVNK</sequence>
<dbReference type="GO" id="GO:0006310">
    <property type="term" value="P:DNA recombination"/>
    <property type="evidence" value="ECO:0007669"/>
    <property type="project" value="UniProtKB-KW"/>
</dbReference>
<dbReference type="InterPro" id="IPR050808">
    <property type="entry name" value="Phage_Integrase"/>
</dbReference>
<dbReference type="PANTHER" id="PTHR30629">
    <property type="entry name" value="PROPHAGE INTEGRASE"/>
    <property type="match status" value="1"/>
</dbReference>
<comment type="similarity">
    <text evidence="1">Belongs to the 'phage' integrase family.</text>
</comment>
<keyword evidence="2" id="KW-0229">DNA integration</keyword>
<feature type="domain" description="Tyr recombinase" evidence="5">
    <location>
        <begin position="172"/>
        <end position="374"/>
    </location>
</feature>
<dbReference type="PANTHER" id="PTHR30629:SF2">
    <property type="entry name" value="PROPHAGE INTEGRASE INTS-RELATED"/>
    <property type="match status" value="1"/>
</dbReference>
<dbReference type="InterPro" id="IPR013762">
    <property type="entry name" value="Integrase-like_cat_sf"/>
</dbReference>
<proteinExistence type="inferred from homology"/>
<dbReference type="CDD" id="cd01189">
    <property type="entry name" value="INT_ICEBs1_C_like"/>
    <property type="match status" value="1"/>
</dbReference>
<dbReference type="Pfam" id="PF00589">
    <property type="entry name" value="Phage_integrase"/>
    <property type="match status" value="1"/>
</dbReference>
<dbReference type="Gene3D" id="1.10.150.130">
    <property type="match status" value="1"/>
</dbReference>
<dbReference type="AlphaFoldDB" id="A0A5P0ZGF0"/>
<gene>
    <name evidence="6" type="ORF">FHL02_03760</name>
</gene>
<keyword evidence="4" id="KW-0233">DNA recombination</keyword>
<evidence type="ECO:0000256" key="3">
    <source>
        <dbReference type="ARBA" id="ARBA00023125"/>
    </source>
</evidence>
<organism evidence="6 7">
    <name type="scientific">Companilactobacillus mishanensis</name>
    <dbReference type="NCBI Taxonomy" id="2486008"/>
    <lineage>
        <taxon>Bacteria</taxon>
        <taxon>Bacillati</taxon>
        <taxon>Bacillota</taxon>
        <taxon>Bacilli</taxon>
        <taxon>Lactobacillales</taxon>
        <taxon>Lactobacillaceae</taxon>
        <taxon>Companilactobacillus</taxon>
    </lineage>
</organism>
<reference evidence="6 7" key="1">
    <citation type="journal article" date="2019" name="Syst. Appl. Microbiol.">
        <title>Polyphasic characterization of two novel Lactobacillus spp. isolated from blown salami packages: Description of Lactobacillus halodurans sp. nov. and Lactobacillus salsicarnum sp. nov.</title>
        <authorList>
            <person name="Schuster J.A."/>
            <person name="Klingl A."/>
            <person name="Vogel R.F."/>
            <person name="Ehrmann M.A."/>
        </authorList>
    </citation>
    <scope>NUCLEOTIDE SEQUENCE [LARGE SCALE GENOMIC DNA]</scope>
    <source>
        <strain evidence="6 7">TMW 1.2118</strain>
    </source>
</reference>
<evidence type="ECO:0000313" key="7">
    <source>
        <dbReference type="Proteomes" id="UP000380386"/>
    </source>
</evidence>
<dbReference type="Pfam" id="PF14659">
    <property type="entry name" value="Phage_int_SAM_3"/>
    <property type="match status" value="1"/>
</dbReference>
<dbReference type="RefSeq" id="WP_153382481.1">
    <property type="nucleotide sequence ID" value="NZ_VDFM01000003.1"/>
</dbReference>
<dbReference type="GO" id="GO:0003677">
    <property type="term" value="F:DNA binding"/>
    <property type="evidence" value="ECO:0007669"/>
    <property type="project" value="UniProtKB-KW"/>
</dbReference>
<protein>
    <submittedName>
        <fullName evidence="6">Site-specific integrase</fullName>
    </submittedName>
</protein>
<evidence type="ECO:0000313" key="6">
    <source>
        <dbReference type="EMBL" id="MQS52133.1"/>
    </source>
</evidence>
<keyword evidence="3" id="KW-0238">DNA-binding</keyword>
<evidence type="ECO:0000256" key="1">
    <source>
        <dbReference type="ARBA" id="ARBA00008857"/>
    </source>
</evidence>
<dbReference type="GO" id="GO:0015074">
    <property type="term" value="P:DNA integration"/>
    <property type="evidence" value="ECO:0007669"/>
    <property type="project" value="UniProtKB-KW"/>
</dbReference>
<evidence type="ECO:0000256" key="4">
    <source>
        <dbReference type="ARBA" id="ARBA00023172"/>
    </source>
</evidence>
<evidence type="ECO:0000256" key="2">
    <source>
        <dbReference type="ARBA" id="ARBA00022908"/>
    </source>
</evidence>
<dbReference type="PROSITE" id="PS51898">
    <property type="entry name" value="TYR_RECOMBINASE"/>
    <property type="match status" value="1"/>
</dbReference>
<dbReference type="OrthoDB" id="9803188at2"/>